<name>A0A395LWV3_9BACT</name>
<dbReference type="InterPro" id="IPR003331">
    <property type="entry name" value="UDP_GlcNAc_Epimerase_2_dom"/>
</dbReference>
<comment type="similarity">
    <text evidence="1">Belongs to the UDP-N-acetylglucosamine 2-epimerase family.</text>
</comment>
<evidence type="ECO:0000256" key="1">
    <source>
        <dbReference type="RuleBase" id="RU003513"/>
    </source>
</evidence>
<dbReference type="NCBIfam" id="TIGR00236">
    <property type="entry name" value="wecB"/>
    <property type="match status" value="1"/>
</dbReference>
<reference evidence="3 4" key="1">
    <citation type="journal article" date="2011" name="ISME J.">
        <title>Community ecology of hot spring cyanobacterial mats: predominant populations and their functional potential.</title>
        <authorList>
            <person name="Klatt C.G."/>
            <person name="Wood J.M."/>
            <person name="Rusch D.B."/>
            <person name="Bateson M.M."/>
            <person name="Hamamura N."/>
            <person name="Heidelberg J.F."/>
            <person name="Grossman A.R."/>
            <person name="Bhaya D."/>
            <person name="Cohan F.M."/>
            <person name="Kuhl M."/>
            <person name="Bryant D.A."/>
            <person name="Ward D.M."/>
        </authorList>
    </citation>
    <scope>NUCLEOTIDE SEQUENCE [LARGE SCALE GENOMIC DNA]</scope>
    <source>
        <strain evidence="3">OS</strain>
    </source>
</reference>
<dbReference type="EC" id="5.1.3.14" evidence="3"/>
<dbReference type="Pfam" id="PF02350">
    <property type="entry name" value="Epimerase_2"/>
    <property type="match status" value="1"/>
</dbReference>
<evidence type="ECO:0000313" key="3">
    <source>
        <dbReference type="EMBL" id="RFM23100.1"/>
    </source>
</evidence>
<dbReference type="GO" id="GO:0008761">
    <property type="term" value="F:UDP-N-acetylglucosamine 2-epimerase activity"/>
    <property type="evidence" value="ECO:0007669"/>
    <property type="project" value="UniProtKB-EC"/>
</dbReference>
<sequence length="367" mass="40981">MRKLILVAGARPNFMKIAPLHRELQKTQRYHSIILHTGQHYDEKMSKVFFEELQLPQPDIYLGVGSGSHAEQTAKIMVEFEKVLQKEVPDMVIVVGDVNSTLACSIVAAKMLVPVAHIEAGLRSGDRTMPEEINRIVTDSVSDLLFVSEPSGVYNLMKEGVPDEKIFFVGNIMIDCLVSHIEKANASKILEQLGLSPKSYTLVTLHRPSNVDEKDSLEKILRIFETIATKSKIVFPIHPRTHKMLQTFGLLEKAQAISGLQLIEPQGYIDFLKLMKEAALVITDSGGVQEETTVLGVPCLTMRENTERPITIEVGTNLLVGTDEKEVCETALRTLSGKAKKGKIPEKWDGRTAERIVKHLDEIFSTW</sequence>
<dbReference type="AlphaFoldDB" id="A0A395LWV3"/>
<dbReference type="SUPFAM" id="SSF53756">
    <property type="entry name" value="UDP-Glycosyltransferase/glycogen phosphorylase"/>
    <property type="match status" value="1"/>
</dbReference>
<accession>A0A395LWV3</accession>
<dbReference type="CDD" id="cd03786">
    <property type="entry name" value="GTB_UDP-GlcNAc_2-Epimerase"/>
    <property type="match status" value="1"/>
</dbReference>
<organism evidence="3 4">
    <name type="scientific">Candidatus Thermochlorobacter aerophilus</name>
    <dbReference type="NCBI Taxonomy" id="1868324"/>
    <lineage>
        <taxon>Bacteria</taxon>
        <taxon>Pseudomonadati</taxon>
        <taxon>Chlorobiota</taxon>
        <taxon>Chlorobiia</taxon>
        <taxon>Chlorobiales</taxon>
        <taxon>Candidatus Thermochlorobacteriaceae</taxon>
        <taxon>Candidatus Thermochlorobacter</taxon>
    </lineage>
</organism>
<dbReference type="PANTHER" id="PTHR43174:SF1">
    <property type="entry name" value="UDP-N-ACETYLGLUCOSAMINE 2-EPIMERASE"/>
    <property type="match status" value="1"/>
</dbReference>
<dbReference type="Proteomes" id="UP000266389">
    <property type="component" value="Unassembled WGS sequence"/>
</dbReference>
<gene>
    <name evidence="3" type="ORF">D0433_12580</name>
</gene>
<dbReference type="PANTHER" id="PTHR43174">
    <property type="entry name" value="UDP-N-ACETYLGLUCOSAMINE 2-EPIMERASE"/>
    <property type="match status" value="1"/>
</dbReference>
<evidence type="ECO:0000313" key="4">
    <source>
        <dbReference type="Proteomes" id="UP000266389"/>
    </source>
</evidence>
<dbReference type="EMBL" id="PHFL01000070">
    <property type="protein sequence ID" value="RFM23100.1"/>
    <property type="molecule type" value="Genomic_DNA"/>
</dbReference>
<protein>
    <submittedName>
        <fullName evidence="3">UDP-N-acetylglucosamine 2-epimerase (Non-hydrolyzing)</fullName>
        <ecNumber evidence="3">5.1.3.14</ecNumber>
    </submittedName>
</protein>
<dbReference type="Gene3D" id="3.40.50.2000">
    <property type="entry name" value="Glycogen Phosphorylase B"/>
    <property type="match status" value="2"/>
</dbReference>
<comment type="caution">
    <text evidence="3">The sequence shown here is derived from an EMBL/GenBank/DDBJ whole genome shotgun (WGS) entry which is preliminary data.</text>
</comment>
<dbReference type="InterPro" id="IPR029767">
    <property type="entry name" value="WecB-like"/>
</dbReference>
<feature type="domain" description="UDP-N-acetylglucosamine 2-epimerase" evidence="2">
    <location>
        <begin position="22"/>
        <end position="360"/>
    </location>
</feature>
<evidence type="ECO:0000259" key="2">
    <source>
        <dbReference type="Pfam" id="PF02350"/>
    </source>
</evidence>
<keyword evidence="1 3" id="KW-0413">Isomerase</keyword>
<proteinExistence type="inferred from homology"/>